<sequence>MSQLYDHYSSAIFYPNSLAGANADEVLALYISYQTEMTDIQPYRQLEYLSYAFAKVDTEGLAGLTRLRHFSCQRSFLSRQCRLLPLLRSNTGLQELQLHEVQLNDDDARTLVTFSQLRYLELTAIELPPLPQDWAQLQQLQHLSLATCGLPEIPPVIAELAQLTHLDLSNNPLTELPSWLLQLPHLTTLDISGCQLTSLPDWLADLPAIKTIEAKGNPFSQLPTSLARLKSRLKIEPVKKALYDEKTRLRLQQKSRQISDFADFGFKLMVVQQLMYDEKLITPAFDIYDFVQQPENAHIDPEGDEAYQVLAEVKTWFEQLAIPEYLLQQISELHADAGDEIYSQLCPQWNGYDDYFAVNSCADKRLLPQLKKIISPFLTEACIAEAQSLGIEADDA</sequence>
<keyword evidence="5" id="KW-1185">Reference proteome</keyword>
<keyword evidence="1" id="KW-0433">Leucine-rich repeat</keyword>
<evidence type="ECO:0000313" key="4">
    <source>
        <dbReference type="EMBL" id="MFC3681598.1"/>
    </source>
</evidence>
<dbReference type="Gene3D" id="3.80.10.10">
    <property type="entry name" value="Ribonuclease Inhibitor"/>
    <property type="match status" value="1"/>
</dbReference>
<dbReference type="Pfam" id="PF12799">
    <property type="entry name" value="LRR_4"/>
    <property type="match status" value="1"/>
</dbReference>
<evidence type="ECO:0000313" key="5">
    <source>
        <dbReference type="Proteomes" id="UP001595722"/>
    </source>
</evidence>
<dbReference type="InterPro" id="IPR050216">
    <property type="entry name" value="LRR_domain-containing"/>
</dbReference>
<protein>
    <submittedName>
        <fullName evidence="4">Leucine-rich repeat domain-containing protein</fullName>
    </submittedName>
</protein>
<dbReference type="Proteomes" id="UP001595722">
    <property type="component" value="Unassembled WGS sequence"/>
</dbReference>
<dbReference type="InterPro" id="IPR001611">
    <property type="entry name" value="Leu-rich_rpt"/>
</dbReference>
<dbReference type="PANTHER" id="PTHR48051:SF1">
    <property type="entry name" value="RAS SUPPRESSOR PROTEIN 1"/>
    <property type="match status" value="1"/>
</dbReference>
<dbReference type="SMART" id="SM00364">
    <property type="entry name" value="LRR_BAC"/>
    <property type="match status" value="3"/>
</dbReference>
<dbReference type="InterPro" id="IPR054187">
    <property type="entry name" value="DUF6892"/>
</dbReference>
<proteinExistence type="predicted"/>
<gene>
    <name evidence="4" type="ORF">ACFOMG_15945</name>
</gene>
<reference evidence="5" key="1">
    <citation type="journal article" date="2019" name="Int. J. Syst. Evol. Microbiol.">
        <title>The Global Catalogue of Microorganisms (GCM) 10K type strain sequencing project: providing services to taxonomists for standard genome sequencing and annotation.</title>
        <authorList>
            <consortium name="The Broad Institute Genomics Platform"/>
            <consortium name="The Broad Institute Genome Sequencing Center for Infectious Disease"/>
            <person name="Wu L."/>
            <person name="Ma J."/>
        </authorList>
    </citation>
    <scope>NUCLEOTIDE SEQUENCE [LARGE SCALE GENOMIC DNA]</scope>
    <source>
        <strain evidence="5">KCTC 42424</strain>
    </source>
</reference>
<evidence type="ECO:0000256" key="1">
    <source>
        <dbReference type="ARBA" id="ARBA00022614"/>
    </source>
</evidence>
<name>A0ABV7W000_9GAMM</name>
<dbReference type="InterPro" id="IPR032675">
    <property type="entry name" value="LRR_dom_sf"/>
</dbReference>
<keyword evidence="2" id="KW-0677">Repeat</keyword>
<dbReference type="PROSITE" id="PS51450">
    <property type="entry name" value="LRR"/>
    <property type="match status" value="2"/>
</dbReference>
<dbReference type="SUPFAM" id="SSF52047">
    <property type="entry name" value="RNI-like"/>
    <property type="match status" value="1"/>
</dbReference>
<dbReference type="EMBL" id="JBHRYB010000016">
    <property type="protein sequence ID" value="MFC3681598.1"/>
    <property type="molecule type" value="Genomic_DNA"/>
</dbReference>
<dbReference type="InterPro" id="IPR025875">
    <property type="entry name" value="Leu-rich_rpt_4"/>
</dbReference>
<organism evidence="4 5">
    <name type="scientific">Bacterioplanoides pacificum</name>
    <dbReference type="NCBI Taxonomy" id="1171596"/>
    <lineage>
        <taxon>Bacteria</taxon>
        <taxon>Pseudomonadati</taxon>
        <taxon>Pseudomonadota</taxon>
        <taxon>Gammaproteobacteria</taxon>
        <taxon>Oceanospirillales</taxon>
        <taxon>Oceanospirillaceae</taxon>
        <taxon>Bacterioplanoides</taxon>
    </lineage>
</organism>
<accession>A0ABV7W000</accession>
<dbReference type="InterPro" id="IPR003591">
    <property type="entry name" value="Leu-rich_rpt_typical-subtyp"/>
</dbReference>
<feature type="domain" description="DUF6892" evidence="3">
    <location>
        <begin position="260"/>
        <end position="392"/>
    </location>
</feature>
<dbReference type="SMART" id="SM00369">
    <property type="entry name" value="LRR_TYP"/>
    <property type="match status" value="3"/>
</dbReference>
<comment type="caution">
    <text evidence="4">The sequence shown here is derived from an EMBL/GenBank/DDBJ whole genome shotgun (WGS) entry which is preliminary data.</text>
</comment>
<dbReference type="Pfam" id="PF21832">
    <property type="entry name" value="DUF6892"/>
    <property type="match status" value="1"/>
</dbReference>
<dbReference type="PANTHER" id="PTHR48051">
    <property type="match status" value="1"/>
</dbReference>
<dbReference type="RefSeq" id="WP_376868099.1">
    <property type="nucleotide sequence ID" value="NZ_JBHRYB010000016.1"/>
</dbReference>
<evidence type="ECO:0000256" key="2">
    <source>
        <dbReference type="ARBA" id="ARBA00022737"/>
    </source>
</evidence>
<evidence type="ECO:0000259" key="3">
    <source>
        <dbReference type="Pfam" id="PF21832"/>
    </source>
</evidence>